<sequence>MRHLLLALSLLLSGCAALNTTPQAPPPPTSQAQEITRAQSAGLPKLGNVTASSRGSPDDVQREIAKRANQAGAVYYQILMVDQTTMPGLWYASAILYGAPSGSTGAQQ</sequence>
<dbReference type="NCBIfam" id="NF011433">
    <property type="entry name" value="PRK14864.1"/>
    <property type="match status" value="1"/>
</dbReference>
<dbReference type="InterPro" id="IPR010854">
    <property type="entry name" value="YdgH/BhsA/McbA-like_dom"/>
</dbReference>
<feature type="signal peptide" evidence="3">
    <location>
        <begin position="1"/>
        <end position="18"/>
    </location>
</feature>
<feature type="region of interest" description="Disordered" evidence="2">
    <location>
        <begin position="40"/>
        <end position="60"/>
    </location>
</feature>
<dbReference type="Pfam" id="PF07338">
    <property type="entry name" value="YdgH_BhsA-like"/>
    <property type="match status" value="1"/>
</dbReference>
<evidence type="ECO:0000313" key="6">
    <source>
        <dbReference type="Proteomes" id="UP000193104"/>
    </source>
</evidence>
<dbReference type="SUPFAM" id="SSF159871">
    <property type="entry name" value="YdgH-like"/>
    <property type="match status" value="1"/>
</dbReference>
<feature type="chain" id="PRO_5010888881" evidence="3">
    <location>
        <begin position="19"/>
        <end position="108"/>
    </location>
</feature>
<reference evidence="5 6" key="1">
    <citation type="journal article" date="2017" name="Antonie Van Leeuwenhoek">
        <title>Phylogenomic resolution of the bacterial genus Pantoea and its relationship with Erwinia and Tatumella.</title>
        <authorList>
            <person name="Palmer M."/>
            <person name="Steenkamp E.T."/>
            <person name="Coetzee M.P."/>
            <person name="Chan W.Y."/>
            <person name="van Zyl E."/>
            <person name="De Maayer P."/>
            <person name="Coutinho T.A."/>
            <person name="Blom J."/>
            <person name="Smits T.H."/>
            <person name="Duffy B."/>
            <person name="Venter S.N."/>
        </authorList>
    </citation>
    <scope>NUCLEOTIDE SEQUENCE [LARGE SCALE GENOMIC DNA]</scope>
    <source>
        <strain evidence="5 6">LMG 26277</strain>
    </source>
</reference>
<feature type="domain" description="YdgH/BhsA/McbA-like" evidence="4">
    <location>
        <begin position="45"/>
        <end position="97"/>
    </location>
</feature>
<dbReference type="InterPro" id="IPR036275">
    <property type="entry name" value="YdgH-like_sf"/>
</dbReference>
<accession>A0A1X1DB45</accession>
<dbReference type="InterPro" id="IPR025543">
    <property type="entry name" value="Dodecin-like"/>
</dbReference>
<evidence type="ECO:0000259" key="4">
    <source>
        <dbReference type="Pfam" id="PF07338"/>
    </source>
</evidence>
<gene>
    <name evidence="5" type="ORF">HA48_07305</name>
</gene>
<keyword evidence="1 3" id="KW-0732">Signal</keyword>
<evidence type="ECO:0000313" key="5">
    <source>
        <dbReference type="EMBL" id="ORM73906.1"/>
    </source>
</evidence>
<evidence type="ECO:0000256" key="2">
    <source>
        <dbReference type="SAM" id="MobiDB-lite"/>
    </source>
</evidence>
<dbReference type="RefSeq" id="WP_128600453.1">
    <property type="nucleotide sequence ID" value="NZ_MLFS01000014.1"/>
</dbReference>
<dbReference type="Gene3D" id="3.30.1660.10">
    <property type="entry name" value="Flavin-binding protein dodecin"/>
    <property type="match status" value="1"/>
</dbReference>
<organism evidence="5 6">
    <name type="scientific">Pantoea wallisii</name>
    <dbReference type="NCBI Taxonomy" id="1076551"/>
    <lineage>
        <taxon>Bacteria</taxon>
        <taxon>Pseudomonadati</taxon>
        <taxon>Pseudomonadota</taxon>
        <taxon>Gammaproteobacteria</taxon>
        <taxon>Enterobacterales</taxon>
        <taxon>Erwiniaceae</taxon>
        <taxon>Pantoea</taxon>
    </lineage>
</organism>
<dbReference type="Proteomes" id="UP000193104">
    <property type="component" value="Unassembled WGS sequence"/>
</dbReference>
<dbReference type="InterPro" id="IPR051096">
    <property type="entry name" value="BhsA/McbA_stress_biofilm_assoc"/>
</dbReference>
<name>A0A1X1DB45_9GAMM</name>
<evidence type="ECO:0000256" key="1">
    <source>
        <dbReference type="ARBA" id="ARBA00022729"/>
    </source>
</evidence>
<dbReference type="AlphaFoldDB" id="A0A1X1DB45"/>
<protein>
    <submittedName>
        <fullName evidence="5">Bioflm peroxide resistance protein BsmA</fullName>
    </submittedName>
</protein>
<dbReference type="PANTHER" id="PTHR34156">
    <property type="entry name" value="OUTER MEMBRANE PROTEIN-RELATED-RELATED"/>
    <property type="match status" value="1"/>
</dbReference>
<comment type="caution">
    <text evidence="5">The sequence shown here is derived from an EMBL/GenBank/DDBJ whole genome shotgun (WGS) entry which is preliminary data.</text>
</comment>
<dbReference type="PROSITE" id="PS51257">
    <property type="entry name" value="PROKAR_LIPOPROTEIN"/>
    <property type="match status" value="1"/>
</dbReference>
<dbReference type="STRING" id="1076551.HA48_07305"/>
<keyword evidence="6" id="KW-1185">Reference proteome</keyword>
<dbReference type="PANTHER" id="PTHR34156:SF11">
    <property type="entry name" value="LIPOPROTEIN BSMA"/>
    <property type="match status" value="1"/>
</dbReference>
<dbReference type="EMBL" id="MLFS01000014">
    <property type="protein sequence ID" value="ORM73906.1"/>
    <property type="molecule type" value="Genomic_DNA"/>
</dbReference>
<dbReference type="OrthoDB" id="6415092at2"/>
<proteinExistence type="predicted"/>
<evidence type="ECO:0000256" key="3">
    <source>
        <dbReference type="SAM" id="SignalP"/>
    </source>
</evidence>